<dbReference type="AlphaFoldDB" id="Q7MBT0"/>
<name>Q7MBT0_VIBVY</name>
<accession>Q7MBT0</accession>
<dbReference type="EMBL" id="BA000038">
    <property type="protein sequence ID" value="BAC97683.1"/>
    <property type="molecule type" value="Genomic_DNA"/>
</dbReference>
<dbReference type="KEGG" id="vvy:VVA1658"/>
<gene>
    <name evidence="1" type="ordered locus">VVA1658</name>
</gene>
<sequence length="45" mass="5021">MICFPSATKGYPEFSIKKGLAKPARVVVFTIDVSQLMRVGERVIH</sequence>
<dbReference type="Proteomes" id="UP000002675">
    <property type="component" value="Chromosome II"/>
</dbReference>
<dbReference type="eggNOG" id="ENOG5031PUF">
    <property type="taxonomic scope" value="Bacteria"/>
</dbReference>
<dbReference type="HOGENOM" id="CLU_3206918_0_0_6"/>
<evidence type="ECO:0000313" key="2">
    <source>
        <dbReference type="Proteomes" id="UP000002675"/>
    </source>
</evidence>
<reference evidence="1 2" key="1">
    <citation type="journal article" date="2003" name="Genome Res.">
        <title>Comparative genome analysis of Vibrio vulnificus, a marine pathogen.</title>
        <authorList>
            <person name="Chen C.Y."/>
            <person name="Wu K.M."/>
            <person name="Chang Y.C."/>
            <person name="Chang C.H."/>
            <person name="Tsai H.C."/>
            <person name="Liao T.L."/>
            <person name="Liu Y.M."/>
            <person name="Chen H.J."/>
            <person name="Shen A.B."/>
            <person name="Li J.C."/>
            <person name="Su T.L."/>
            <person name="Shao C.P."/>
            <person name="Lee C.T."/>
            <person name="Hor L.I."/>
            <person name="Tsai S.F."/>
        </authorList>
    </citation>
    <scope>NUCLEOTIDE SEQUENCE [LARGE SCALE GENOMIC DNA]</scope>
    <source>
        <strain evidence="1 2">YJ016</strain>
    </source>
</reference>
<protein>
    <submittedName>
        <fullName evidence="1">Uncharacterized protein</fullName>
    </submittedName>
</protein>
<organism evidence="1 2">
    <name type="scientific">Vibrio vulnificus (strain YJ016)</name>
    <dbReference type="NCBI Taxonomy" id="196600"/>
    <lineage>
        <taxon>Bacteria</taxon>
        <taxon>Pseudomonadati</taxon>
        <taxon>Pseudomonadota</taxon>
        <taxon>Gammaproteobacteria</taxon>
        <taxon>Vibrionales</taxon>
        <taxon>Vibrionaceae</taxon>
        <taxon>Vibrio</taxon>
    </lineage>
</organism>
<dbReference type="STRING" id="672.VV93_v1c45200"/>
<proteinExistence type="predicted"/>
<evidence type="ECO:0000313" key="1">
    <source>
        <dbReference type="EMBL" id="BAC97683.1"/>
    </source>
</evidence>